<keyword evidence="3" id="KW-1185">Reference proteome</keyword>
<dbReference type="Proteomes" id="UP000002035">
    <property type="component" value="Unassembled WGS sequence"/>
</dbReference>
<proteinExistence type="predicted"/>
<dbReference type="AlphaFoldDB" id="C5FXF0"/>
<dbReference type="EMBL" id="DS995707">
    <property type="protein sequence ID" value="EEQ34990.1"/>
    <property type="molecule type" value="Genomic_DNA"/>
</dbReference>
<accession>C5FXF0</accession>
<sequence length="161" mass="18960">MTVHSCFLPHTFFPRDQLPQCDLAGVSFYLFTLAAFLAYTKRRTIGCTGYIIHLPRLRHQFLYRPVEEERRRTDSRIILRPSHRQGPATVRILAGSALDFLECDRARVGILVCCDILHCRARGKNWKKANHVHTSKYLRENLTRRLSGRRPLKREWGEEEW</sequence>
<reference evidence="3" key="1">
    <citation type="journal article" date="2012" name="MBio">
        <title>Comparative genome analysis of Trichophyton rubrum and related dermatophytes reveals candidate genes involved in infection.</title>
        <authorList>
            <person name="Martinez D.A."/>
            <person name="Oliver B.G."/>
            <person name="Graeser Y."/>
            <person name="Goldberg J.M."/>
            <person name="Li W."/>
            <person name="Martinez-Rossi N.M."/>
            <person name="Monod M."/>
            <person name="Shelest E."/>
            <person name="Barton R.C."/>
            <person name="Birch E."/>
            <person name="Brakhage A.A."/>
            <person name="Chen Z."/>
            <person name="Gurr S.J."/>
            <person name="Heiman D."/>
            <person name="Heitman J."/>
            <person name="Kosti I."/>
            <person name="Rossi A."/>
            <person name="Saif S."/>
            <person name="Samalova M."/>
            <person name="Saunders C.W."/>
            <person name="Shea T."/>
            <person name="Summerbell R.C."/>
            <person name="Xu J."/>
            <person name="Young S."/>
            <person name="Zeng Q."/>
            <person name="Birren B.W."/>
            <person name="Cuomo C.A."/>
            <person name="White T.C."/>
        </authorList>
    </citation>
    <scope>NUCLEOTIDE SEQUENCE [LARGE SCALE GENOMIC DNA]</scope>
    <source>
        <strain evidence="3">ATCC MYA-4605 / CBS 113480</strain>
    </source>
</reference>
<protein>
    <submittedName>
        <fullName evidence="2">Uncharacterized protein</fullName>
    </submittedName>
</protein>
<dbReference type="GeneID" id="9226408"/>
<keyword evidence="1" id="KW-1133">Transmembrane helix</keyword>
<dbReference type="VEuPathDB" id="FungiDB:MCYG_07809"/>
<keyword evidence="1" id="KW-0812">Transmembrane</keyword>
<name>C5FXF0_ARTOC</name>
<dbReference type="HOGENOM" id="CLU_1643301_0_0_1"/>
<evidence type="ECO:0000313" key="2">
    <source>
        <dbReference type="EMBL" id="EEQ34990.1"/>
    </source>
</evidence>
<evidence type="ECO:0000313" key="3">
    <source>
        <dbReference type="Proteomes" id="UP000002035"/>
    </source>
</evidence>
<evidence type="ECO:0000256" key="1">
    <source>
        <dbReference type="SAM" id="Phobius"/>
    </source>
</evidence>
<dbReference type="RefSeq" id="XP_002844026.1">
    <property type="nucleotide sequence ID" value="XM_002843980.1"/>
</dbReference>
<gene>
    <name evidence="2" type="ORF">MCYG_07809</name>
</gene>
<keyword evidence="1" id="KW-0472">Membrane</keyword>
<organism evidence="2 3">
    <name type="scientific">Arthroderma otae (strain ATCC MYA-4605 / CBS 113480)</name>
    <name type="common">Microsporum canis</name>
    <dbReference type="NCBI Taxonomy" id="554155"/>
    <lineage>
        <taxon>Eukaryota</taxon>
        <taxon>Fungi</taxon>
        <taxon>Dikarya</taxon>
        <taxon>Ascomycota</taxon>
        <taxon>Pezizomycotina</taxon>
        <taxon>Eurotiomycetes</taxon>
        <taxon>Eurotiomycetidae</taxon>
        <taxon>Onygenales</taxon>
        <taxon>Arthrodermataceae</taxon>
        <taxon>Microsporum</taxon>
    </lineage>
</organism>
<feature type="transmembrane region" description="Helical" evidence="1">
    <location>
        <begin position="23"/>
        <end position="40"/>
    </location>
</feature>